<dbReference type="Proteomes" id="UP000701698">
    <property type="component" value="Unassembled WGS sequence"/>
</dbReference>
<reference evidence="2" key="2">
    <citation type="journal article" date="2021" name="Microbiome">
        <title>Successional dynamics and alternative stable states in a saline activated sludge microbial community over 9 years.</title>
        <authorList>
            <person name="Wang Y."/>
            <person name="Ye J."/>
            <person name="Ju F."/>
            <person name="Liu L."/>
            <person name="Boyd J.A."/>
            <person name="Deng Y."/>
            <person name="Parks D.H."/>
            <person name="Jiang X."/>
            <person name="Yin X."/>
            <person name="Woodcroft B.J."/>
            <person name="Tyson G.W."/>
            <person name="Hugenholtz P."/>
            <person name="Polz M.F."/>
            <person name="Zhang T."/>
        </authorList>
    </citation>
    <scope>NUCLEOTIDE SEQUENCE</scope>
    <source>
        <strain evidence="2">HKST-UBA01</strain>
    </source>
</reference>
<comment type="caution">
    <text evidence="2">The sequence shown here is derived from an EMBL/GenBank/DDBJ whole genome shotgun (WGS) entry which is preliminary data.</text>
</comment>
<name>A0A955RQJ1_UNCKA</name>
<dbReference type="SUPFAM" id="SSF53756">
    <property type="entry name" value="UDP-Glycosyltransferase/glycogen phosphorylase"/>
    <property type="match status" value="1"/>
</dbReference>
<dbReference type="PANTHER" id="PTHR45947">
    <property type="entry name" value="SULFOQUINOVOSYL TRANSFERASE SQD2"/>
    <property type="match status" value="1"/>
</dbReference>
<evidence type="ECO:0000313" key="2">
    <source>
        <dbReference type="EMBL" id="MCA9390583.1"/>
    </source>
</evidence>
<protein>
    <submittedName>
        <fullName evidence="2">Glycosyltransferase</fullName>
        <ecNumber evidence="2">2.4.-.-</ecNumber>
    </submittedName>
</protein>
<dbReference type="AlphaFoldDB" id="A0A955RQJ1"/>
<dbReference type="EC" id="2.4.-.-" evidence="2"/>
<dbReference type="InterPro" id="IPR001296">
    <property type="entry name" value="Glyco_trans_1"/>
</dbReference>
<keyword evidence="2" id="KW-0328">Glycosyltransferase</keyword>
<dbReference type="Gene3D" id="3.40.50.2000">
    <property type="entry name" value="Glycogen Phosphorylase B"/>
    <property type="match status" value="2"/>
</dbReference>
<dbReference type="InterPro" id="IPR050194">
    <property type="entry name" value="Glycosyltransferase_grp1"/>
</dbReference>
<feature type="domain" description="Glycosyl transferase family 1" evidence="1">
    <location>
        <begin position="187"/>
        <end position="341"/>
    </location>
</feature>
<organism evidence="2 3">
    <name type="scientific">candidate division WWE3 bacterium</name>
    <dbReference type="NCBI Taxonomy" id="2053526"/>
    <lineage>
        <taxon>Bacteria</taxon>
        <taxon>Katanobacteria</taxon>
    </lineage>
</organism>
<accession>A0A955RQJ1</accession>
<proteinExistence type="predicted"/>
<reference evidence="2" key="1">
    <citation type="submission" date="2020-04" db="EMBL/GenBank/DDBJ databases">
        <authorList>
            <person name="Zhang T."/>
        </authorList>
    </citation>
    <scope>NUCLEOTIDE SEQUENCE</scope>
    <source>
        <strain evidence="2">HKST-UBA01</strain>
    </source>
</reference>
<sequence length="364" mass="41825">MKVALVHDFLNTYGGAERLLYSIHQIYPEAPIFTTIHNPSKLPDFSPNHLVIPSKTYSTGFVRRFSKPFTFLLPLVFEQLDLSEYDLIISSTAGFAKGIVTRSDQLHICYCHTPPRFLYKYEGESNRRMVWYYAPFVSVLDSYFRIWDEFAASRVDLFVANSQNTARRIKKYYRREAEVIYPPVNIESQKILERDPQDFYLLVSRLSAYKHVEIAIEAANKTGKKLTIVGTGPEEERLKALSGPTVTWEGFVTDERLAELYSQAKALIYTVQDEDFGMTPIEAMSYGCPVIGHRSGGLLESIQEYENGMFFDEYTSDGLVKTIGSFDSHTFEPQKAKERAKDFSMDVFKQRFSEFVNTQTHISI</sequence>
<dbReference type="Pfam" id="PF00534">
    <property type="entry name" value="Glycos_transf_1"/>
    <property type="match status" value="1"/>
</dbReference>
<dbReference type="GO" id="GO:0016757">
    <property type="term" value="F:glycosyltransferase activity"/>
    <property type="evidence" value="ECO:0007669"/>
    <property type="project" value="UniProtKB-KW"/>
</dbReference>
<evidence type="ECO:0000313" key="3">
    <source>
        <dbReference type="Proteomes" id="UP000701698"/>
    </source>
</evidence>
<keyword evidence="2" id="KW-0808">Transferase</keyword>
<dbReference type="EMBL" id="JAGQKX010000138">
    <property type="protein sequence ID" value="MCA9390583.1"/>
    <property type="molecule type" value="Genomic_DNA"/>
</dbReference>
<gene>
    <name evidence="2" type="ORF">KC571_04215</name>
</gene>
<evidence type="ECO:0000259" key="1">
    <source>
        <dbReference type="Pfam" id="PF00534"/>
    </source>
</evidence>
<dbReference type="PANTHER" id="PTHR45947:SF3">
    <property type="entry name" value="SULFOQUINOVOSYL TRANSFERASE SQD2"/>
    <property type="match status" value="1"/>
</dbReference>